<dbReference type="EMBL" id="LR798321">
    <property type="protein sequence ID" value="CAB5223519.1"/>
    <property type="molecule type" value="Genomic_DNA"/>
</dbReference>
<dbReference type="Pfam" id="PF13262">
    <property type="entry name" value="DUF4054"/>
    <property type="match status" value="1"/>
</dbReference>
<gene>
    <name evidence="1" type="ORF">UFOVP383_117</name>
</gene>
<evidence type="ECO:0000313" key="1">
    <source>
        <dbReference type="EMBL" id="CAB5223519.1"/>
    </source>
</evidence>
<organism evidence="1">
    <name type="scientific">uncultured Caudovirales phage</name>
    <dbReference type="NCBI Taxonomy" id="2100421"/>
    <lineage>
        <taxon>Viruses</taxon>
        <taxon>Duplodnaviria</taxon>
        <taxon>Heunggongvirae</taxon>
        <taxon>Uroviricota</taxon>
        <taxon>Caudoviricetes</taxon>
        <taxon>Peduoviridae</taxon>
        <taxon>Maltschvirus</taxon>
        <taxon>Maltschvirus maltsch</taxon>
    </lineage>
</organism>
<protein>
    <submittedName>
        <fullName evidence="1">Uncharacterized protein</fullName>
    </submittedName>
</protein>
<name>A0A6J7WZK7_9CAUD</name>
<proteinExistence type="predicted"/>
<reference evidence="1" key="1">
    <citation type="submission" date="2020-05" db="EMBL/GenBank/DDBJ databases">
        <authorList>
            <person name="Chiriac C."/>
            <person name="Salcher M."/>
            <person name="Ghai R."/>
            <person name="Kavagutti S V."/>
        </authorList>
    </citation>
    <scope>NUCLEOTIDE SEQUENCE</scope>
</reference>
<dbReference type="InterPro" id="IPR025127">
    <property type="entry name" value="DUF4054"/>
</dbReference>
<accession>A0A6J7WZK7</accession>
<sequence length="104" mass="11121">MAVSYETFLDRFPEFTPHPAGIVNGAISEATADASVDVFGDQTDRAVKHLAAHIIAIQLAQMGIQIGATDGKVYGKGLEATQYGQEFKRMLETVAASFTIGFVV</sequence>